<dbReference type="EMBL" id="GGEC01007863">
    <property type="protein sequence ID" value="MBW88346.1"/>
    <property type="molecule type" value="Transcribed_RNA"/>
</dbReference>
<sequence length="16" mass="1796">MACKTSNWKELESVVA</sequence>
<protein>
    <submittedName>
        <fullName evidence="1">Uncharacterized protein</fullName>
    </submittedName>
</protein>
<name>A0A2P2J4D1_RHIMU</name>
<proteinExistence type="predicted"/>
<reference evidence="1" key="1">
    <citation type="submission" date="2018-02" db="EMBL/GenBank/DDBJ databases">
        <title>Rhizophora mucronata_Transcriptome.</title>
        <authorList>
            <person name="Meera S.P."/>
            <person name="Sreeshan A."/>
            <person name="Augustine A."/>
        </authorList>
    </citation>
    <scope>NUCLEOTIDE SEQUENCE</scope>
    <source>
        <tissue evidence="1">Leaf</tissue>
    </source>
</reference>
<evidence type="ECO:0000313" key="1">
    <source>
        <dbReference type="EMBL" id="MBW88346.1"/>
    </source>
</evidence>
<dbReference type="AlphaFoldDB" id="A0A2P2J4D1"/>
<organism evidence="1">
    <name type="scientific">Rhizophora mucronata</name>
    <name type="common">Asiatic mangrove</name>
    <dbReference type="NCBI Taxonomy" id="61149"/>
    <lineage>
        <taxon>Eukaryota</taxon>
        <taxon>Viridiplantae</taxon>
        <taxon>Streptophyta</taxon>
        <taxon>Embryophyta</taxon>
        <taxon>Tracheophyta</taxon>
        <taxon>Spermatophyta</taxon>
        <taxon>Magnoliopsida</taxon>
        <taxon>eudicotyledons</taxon>
        <taxon>Gunneridae</taxon>
        <taxon>Pentapetalae</taxon>
        <taxon>rosids</taxon>
        <taxon>fabids</taxon>
        <taxon>Malpighiales</taxon>
        <taxon>Rhizophoraceae</taxon>
        <taxon>Rhizophora</taxon>
    </lineage>
</organism>
<accession>A0A2P2J4D1</accession>